<name>A0A485N1E2_LYNPA</name>
<evidence type="ECO:0000313" key="2">
    <source>
        <dbReference type="Proteomes" id="UP000386466"/>
    </source>
</evidence>
<evidence type="ECO:0000313" key="1">
    <source>
        <dbReference type="EMBL" id="VFV27271.1"/>
    </source>
</evidence>
<dbReference type="AlphaFoldDB" id="A0A485N1E2"/>
<dbReference type="EMBL" id="CAAGRJ010009854">
    <property type="protein sequence ID" value="VFV27271.1"/>
    <property type="molecule type" value="Genomic_DNA"/>
</dbReference>
<reference evidence="1 2" key="1">
    <citation type="submission" date="2019-01" db="EMBL/GenBank/DDBJ databases">
        <authorList>
            <person name="Alioto T."/>
            <person name="Alioto T."/>
        </authorList>
    </citation>
    <scope>NUCLEOTIDE SEQUENCE [LARGE SCALE GENOMIC DNA]</scope>
</reference>
<protein>
    <submittedName>
        <fullName evidence="1">Uncharacterized protein</fullName>
    </submittedName>
</protein>
<organism evidence="1 2">
    <name type="scientific">Lynx pardinus</name>
    <name type="common">Iberian lynx</name>
    <name type="synonym">Felis pardina</name>
    <dbReference type="NCBI Taxonomy" id="191816"/>
    <lineage>
        <taxon>Eukaryota</taxon>
        <taxon>Metazoa</taxon>
        <taxon>Chordata</taxon>
        <taxon>Craniata</taxon>
        <taxon>Vertebrata</taxon>
        <taxon>Euteleostomi</taxon>
        <taxon>Mammalia</taxon>
        <taxon>Eutheria</taxon>
        <taxon>Laurasiatheria</taxon>
        <taxon>Carnivora</taxon>
        <taxon>Feliformia</taxon>
        <taxon>Felidae</taxon>
        <taxon>Felinae</taxon>
        <taxon>Lynx</taxon>
    </lineage>
</organism>
<gene>
    <name evidence="1" type="ORF">LYPA_23C001390</name>
</gene>
<dbReference type="Proteomes" id="UP000386466">
    <property type="component" value="Unassembled WGS sequence"/>
</dbReference>
<accession>A0A485N1E2</accession>
<proteinExistence type="predicted"/>
<keyword evidence="2" id="KW-1185">Reference proteome</keyword>
<sequence length="93" mass="10750">MNLLRLADAPVLLVRWKLCQLTVLCQTKSEQYDDFSSFRRPVTEFQDSPYAPDLDIRSSTARLRSAHQMLPIRLNVQDPMPMINFTPFLPGNL</sequence>